<dbReference type="AlphaFoldDB" id="A0A251PYP9"/>
<dbReference type="EMBL" id="CM007653">
    <property type="protein sequence ID" value="ONI16693.1"/>
    <property type="molecule type" value="Genomic_DNA"/>
</dbReference>
<evidence type="ECO:0000313" key="1">
    <source>
        <dbReference type="EMBL" id="ONI16693.1"/>
    </source>
</evidence>
<name>A0A251PYP9_PRUPE</name>
<dbReference type="Proteomes" id="UP000006882">
    <property type="component" value="Chromosome G3"/>
</dbReference>
<proteinExistence type="predicted"/>
<reference evidence="1 2" key="1">
    <citation type="journal article" date="2013" name="Nat. Genet.">
        <title>The high-quality draft genome of peach (Prunus persica) identifies unique patterns of genetic diversity, domestication and genome evolution.</title>
        <authorList>
            <consortium name="International Peach Genome Initiative"/>
            <person name="Verde I."/>
            <person name="Abbott A.G."/>
            <person name="Scalabrin S."/>
            <person name="Jung S."/>
            <person name="Shu S."/>
            <person name="Marroni F."/>
            <person name="Zhebentyayeva T."/>
            <person name="Dettori M.T."/>
            <person name="Grimwood J."/>
            <person name="Cattonaro F."/>
            <person name="Zuccolo A."/>
            <person name="Rossini L."/>
            <person name="Jenkins J."/>
            <person name="Vendramin E."/>
            <person name="Meisel L.A."/>
            <person name="Decroocq V."/>
            <person name="Sosinski B."/>
            <person name="Prochnik S."/>
            <person name="Mitros T."/>
            <person name="Policriti A."/>
            <person name="Cipriani G."/>
            <person name="Dondini L."/>
            <person name="Ficklin S."/>
            <person name="Goodstein D.M."/>
            <person name="Xuan P."/>
            <person name="Del Fabbro C."/>
            <person name="Aramini V."/>
            <person name="Copetti D."/>
            <person name="Gonzalez S."/>
            <person name="Horner D.S."/>
            <person name="Falchi R."/>
            <person name="Lucas S."/>
            <person name="Mica E."/>
            <person name="Maldonado J."/>
            <person name="Lazzari B."/>
            <person name="Bielenberg D."/>
            <person name="Pirona R."/>
            <person name="Miculan M."/>
            <person name="Barakat A."/>
            <person name="Testolin R."/>
            <person name="Stella A."/>
            <person name="Tartarini S."/>
            <person name="Tonutti P."/>
            <person name="Arus P."/>
            <person name="Orellana A."/>
            <person name="Wells C."/>
            <person name="Main D."/>
            <person name="Vizzotto G."/>
            <person name="Silva H."/>
            <person name="Salamini F."/>
            <person name="Schmutz J."/>
            <person name="Morgante M."/>
            <person name="Rokhsar D.S."/>
        </authorList>
    </citation>
    <scope>NUCLEOTIDE SEQUENCE [LARGE SCALE GENOMIC DNA]</scope>
    <source>
        <strain evidence="2">cv. Nemared</strain>
    </source>
</reference>
<organism evidence="1 2">
    <name type="scientific">Prunus persica</name>
    <name type="common">Peach</name>
    <name type="synonym">Amygdalus persica</name>
    <dbReference type="NCBI Taxonomy" id="3760"/>
    <lineage>
        <taxon>Eukaryota</taxon>
        <taxon>Viridiplantae</taxon>
        <taxon>Streptophyta</taxon>
        <taxon>Embryophyta</taxon>
        <taxon>Tracheophyta</taxon>
        <taxon>Spermatophyta</taxon>
        <taxon>Magnoliopsida</taxon>
        <taxon>eudicotyledons</taxon>
        <taxon>Gunneridae</taxon>
        <taxon>Pentapetalae</taxon>
        <taxon>rosids</taxon>
        <taxon>fabids</taxon>
        <taxon>Rosales</taxon>
        <taxon>Rosaceae</taxon>
        <taxon>Amygdaloideae</taxon>
        <taxon>Amygdaleae</taxon>
        <taxon>Prunus</taxon>
    </lineage>
</organism>
<evidence type="ECO:0000313" key="2">
    <source>
        <dbReference type="Proteomes" id="UP000006882"/>
    </source>
</evidence>
<gene>
    <name evidence="1" type="ORF">PRUPE_3G115900</name>
</gene>
<protein>
    <submittedName>
        <fullName evidence="1">Uncharacterized protein</fullName>
    </submittedName>
</protein>
<keyword evidence="2" id="KW-1185">Reference proteome</keyword>
<sequence length="89" mass="10154">MFSHLYHLGHHRHPHLHHLPRRCQFWTFWTNASSHLKTRSRGGGVSCEDSICILESQSTVSSNDGESFSAPFINSEAAFVKAIAYDNIW</sequence>
<accession>A0A251PYP9</accession>
<dbReference type="Gramene" id="ONI16693">
    <property type="protein sequence ID" value="ONI16693"/>
    <property type="gene ID" value="PRUPE_3G115900"/>
</dbReference>